<organism evidence="1">
    <name type="scientific">Timema tahoe</name>
    <dbReference type="NCBI Taxonomy" id="61484"/>
    <lineage>
        <taxon>Eukaryota</taxon>
        <taxon>Metazoa</taxon>
        <taxon>Ecdysozoa</taxon>
        <taxon>Arthropoda</taxon>
        <taxon>Hexapoda</taxon>
        <taxon>Insecta</taxon>
        <taxon>Pterygota</taxon>
        <taxon>Neoptera</taxon>
        <taxon>Polyneoptera</taxon>
        <taxon>Phasmatodea</taxon>
        <taxon>Timematodea</taxon>
        <taxon>Timematoidea</taxon>
        <taxon>Timematidae</taxon>
        <taxon>Timema</taxon>
    </lineage>
</organism>
<accession>A0A7R9FHB4</accession>
<dbReference type="AlphaFoldDB" id="A0A7R9FHB4"/>
<proteinExistence type="predicted"/>
<evidence type="ECO:0000313" key="1">
    <source>
        <dbReference type="EMBL" id="CAD7452401.1"/>
    </source>
</evidence>
<dbReference type="EMBL" id="OE000096">
    <property type="protein sequence ID" value="CAD7452401.1"/>
    <property type="molecule type" value="Genomic_DNA"/>
</dbReference>
<sequence length="97" mass="10378">MLGRTAKDGEIEIRISVRDLLSTTVGSPVFHSNAAFFKNVSPGVGDAASDPDSSNDGLDTDKHSNLVGWTSFTFPGIKEEIKLKLFGLVMKIPALVT</sequence>
<protein>
    <submittedName>
        <fullName evidence="1">Uncharacterized protein</fullName>
    </submittedName>
</protein>
<name>A0A7R9FHB4_9NEOP</name>
<gene>
    <name evidence="1" type="ORF">TTEB3V08_LOCUS583</name>
</gene>
<reference evidence="1" key="1">
    <citation type="submission" date="2020-11" db="EMBL/GenBank/DDBJ databases">
        <authorList>
            <person name="Tran Van P."/>
        </authorList>
    </citation>
    <scope>NUCLEOTIDE SEQUENCE</scope>
</reference>